<dbReference type="Pfam" id="PF01037">
    <property type="entry name" value="AsnC_trans_reg"/>
    <property type="match status" value="1"/>
</dbReference>
<reference evidence="5 6" key="1">
    <citation type="submission" date="2022-04" db="EMBL/GenBank/DDBJ databases">
        <title>The arsenic-methylating capacity of Chitinophaga filiformis YT5 during chitin decomposition.</title>
        <authorList>
            <person name="Chen G."/>
            <person name="Liang Y."/>
        </authorList>
    </citation>
    <scope>NUCLEOTIDE SEQUENCE [LARGE SCALE GENOMIC DNA]</scope>
    <source>
        <strain evidence="5 6">YT5</strain>
    </source>
</reference>
<sequence>MHFTLDETDLHILDLLQEDARLTNKEIAAKLGKSVTSIFERIKRLECEGYIKGYVAILDRKRMGKHVTAFANITLKEHGHDVFLLFESKVNAFPEVMECYKINGPYDYLLKVMVADLEEYELFITNKLSRLDAVSRINSLFVIAEPKHETALSLNTGQIIKTTKPGKKDEDKDKSGYSER</sequence>
<accession>A0ABY4I539</accession>
<dbReference type="InterPro" id="IPR011991">
    <property type="entry name" value="ArsR-like_HTH"/>
</dbReference>
<gene>
    <name evidence="5" type="ORF">MYF79_00955</name>
</gene>
<dbReference type="PANTHER" id="PTHR30154:SF34">
    <property type="entry name" value="TRANSCRIPTIONAL REGULATOR AZLB"/>
    <property type="match status" value="1"/>
</dbReference>
<dbReference type="PROSITE" id="PS50956">
    <property type="entry name" value="HTH_ASNC_2"/>
    <property type="match status" value="1"/>
</dbReference>
<evidence type="ECO:0000256" key="1">
    <source>
        <dbReference type="ARBA" id="ARBA00023015"/>
    </source>
</evidence>
<dbReference type="EMBL" id="CP095855">
    <property type="protein sequence ID" value="UPK69856.1"/>
    <property type="molecule type" value="Genomic_DNA"/>
</dbReference>
<dbReference type="CDD" id="cd00090">
    <property type="entry name" value="HTH_ARSR"/>
    <property type="match status" value="1"/>
</dbReference>
<dbReference type="Gene3D" id="1.10.10.10">
    <property type="entry name" value="Winged helix-like DNA-binding domain superfamily/Winged helix DNA-binding domain"/>
    <property type="match status" value="1"/>
</dbReference>
<evidence type="ECO:0000313" key="6">
    <source>
        <dbReference type="Proteomes" id="UP000830198"/>
    </source>
</evidence>
<dbReference type="InterPro" id="IPR036388">
    <property type="entry name" value="WH-like_DNA-bd_sf"/>
</dbReference>
<dbReference type="SUPFAM" id="SSF54909">
    <property type="entry name" value="Dimeric alpha+beta barrel"/>
    <property type="match status" value="1"/>
</dbReference>
<dbReference type="InterPro" id="IPR019888">
    <property type="entry name" value="Tscrpt_reg_AsnC-like"/>
</dbReference>
<dbReference type="Proteomes" id="UP000830198">
    <property type="component" value="Chromosome"/>
</dbReference>
<dbReference type="InterPro" id="IPR036390">
    <property type="entry name" value="WH_DNA-bd_sf"/>
</dbReference>
<dbReference type="InterPro" id="IPR019887">
    <property type="entry name" value="Tscrpt_reg_AsnC/Lrp_C"/>
</dbReference>
<dbReference type="PANTHER" id="PTHR30154">
    <property type="entry name" value="LEUCINE-RESPONSIVE REGULATORY PROTEIN"/>
    <property type="match status" value="1"/>
</dbReference>
<evidence type="ECO:0000259" key="4">
    <source>
        <dbReference type="PROSITE" id="PS50956"/>
    </source>
</evidence>
<name>A0ABY4I539_CHIFI</name>
<evidence type="ECO:0000256" key="2">
    <source>
        <dbReference type="ARBA" id="ARBA00023125"/>
    </source>
</evidence>
<evidence type="ECO:0000256" key="3">
    <source>
        <dbReference type="ARBA" id="ARBA00023163"/>
    </source>
</evidence>
<dbReference type="SUPFAM" id="SSF46785">
    <property type="entry name" value="Winged helix' DNA-binding domain"/>
    <property type="match status" value="1"/>
</dbReference>
<protein>
    <submittedName>
        <fullName evidence="5">Lrp/AsnC family transcriptional regulator</fullName>
    </submittedName>
</protein>
<dbReference type="InterPro" id="IPR011008">
    <property type="entry name" value="Dimeric_a/b-barrel"/>
</dbReference>
<keyword evidence="1" id="KW-0805">Transcription regulation</keyword>
<organism evidence="5 6">
    <name type="scientific">Chitinophaga filiformis</name>
    <name type="common">Myxococcus filiformis</name>
    <name type="synonym">Flexibacter filiformis</name>
    <dbReference type="NCBI Taxonomy" id="104663"/>
    <lineage>
        <taxon>Bacteria</taxon>
        <taxon>Pseudomonadati</taxon>
        <taxon>Bacteroidota</taxon>
        <taxon>Chitinophagia</taxon>
        <taxon>Chitinophagales</taxon>
        <taxon>Chitinophagaceae</taxon>
        <taxon>Chitinophaga</taxon>
    </lineage>
</organism>
<dbReference type="Gene3D" id="3.30.70.920">
    <property type="match status" value="1"/>
</dbReference>
<dbReference type="Pfam" id="PF13412">
    <property type="entry name" value="HTH_24"/>
    <property type="match status" value="1"/>
</dbReference>
<dbReference type="SMART" id="SM00344">
    <property type="entry name" value="HTH_ASNC"/>
    <property type="match status" value="1"/>
</dbReference>
<feature type="domain" description="HTH asnC-type" evidence="4">
    <location>
        <begin position="5"/>
        <end position="66"/>
    </location>
</feature>
<dbReference type="InterPro" id="IPR000485">
    <property type="entry name" value="AsnC-type_HTH_dom"/>
</dbReference>
<dbReference type="PRINTS" id="PR00033">
    <property type="entry name" value="HTHASNC"/>
</dbReference>
<keyword evidence="2" id="KW-0238">DNA-binding</keyword>
<keyword evidence="6" id="KW-1185">Reference proteome</keyword>
<evidence type="ECO:0000313" key="5">
    <source>
        <dbReference type="EMBL" id="UPK69856.1"/>
    </source>
</evidence>
<keyword evidence="3" id="KW-0804">Transcription</keyword>
<proteinExistence type="predicted"/>
<dbReference type="RefSeq" id="WP_247812122.1">
    <property type="nucleotide sequence ID" value="NZ_CP095855.1"/>
</dbReference>